<evidence type="ECO:0000259" key="2">
    <source>
        <dbReference type="Pfam" id="PF01757"/>
    </source>
</evidence>
<name>A0A6A1XL06_BACOV</name>
<keyword evidence="1" id="KW-0812">Transmembrane</keyword>
<feature type="transmembrane region" description="Helical" evidence="1">
    <location>
        <begin position="241"/>
        <end position="260"/>
    </location>
</feature>
<dbReference type="EMBL" id="VWFC01000019">
    <property type="protein sequence ID" value="KAB1324945.1"/>
    <property type="molecule type" value="Genomic_DNA"/>
</dbReference>
<protein>
    <submittedName>
        <fullName evidence="3">Acyltransferase</fullName>
    </submittedName>
</protein>
<evidence type="ECO:0000256" key="1">
    <source>
        <dbReference type="SAM" id="Phobius"/>
    </source>
</evidence>
<keyword evidence="1" id="KW-1133">Transmembrane helix</keyword>
<proteinExistence type="predicted"/>
<keyword evidence="1" id="KW-0472">Membrane</keyword>
<feature type="transmembrane region" description="Helical" evidence="1">
    <location>
        <begin position="137"/>
        <end position="154"/>
    </location>
</feature>
<comment type="caution">
    <text evidence="3">The sequence shown here is derived from an EMBL/GenBank/DDBJ whole genome shotgun (WGS) entry which is preliminary data.</text>
</comment>
<keyword evidence="3" id="KW-0012">Acyltransferase</keyword>
<sequence length="316" mass="36145">MISKRDRTLLIDKNFSDYLKFFTSLLILTHHYTQEMMGEYLACADRDFLWAIVYVIRLLGGFIGVAIFFFLSGYGLMESEQKRTLNFGQFIKKRLIKLYLPVLLVSLVWVFILVLLGELSISWSIVTKIFIGFEDNVLWFIKDLIALYLLFGGLKHIILTNKQIGWALFILGTVVISCASDYLFGAFSFQAIPLFFIGVLSSFYKYRVRLISGILFASMIISALCAFVIHENIALSGCIAVSYMLILLIILILSRFSVILNAPKFNLGISYDIYLVHNKILYISLCIGYSISYLLFLTITILTSFLFNKTRSILDK</sequence>
<feature type="domain" description="Acyltransferase 3" evidence="2">
    <location>
        <begin position="15"/>
        <end position="305"/>
    </location>
</feature>
<organism evidence="3 4">
    <name type="scientific">Bacteroides ovatus</name>
    <dbReference type="NCBI Taxonomy" id="28116"/>
    <lineage>
        <taxon>Bacteria</taxon>
        <taxon>Pseudomonadati</taxon>
        <taxon>Bacteroidota</taxon>
        <taxon>Bacteroidia</taxon>
        <taxon>Bacteroidales</taxon>
        <taxon>Bacteroidaceae</taxon>
        <taxon>Bacteroides</taxon>
    </lineage>
</organism>
<dbReference type="RefSeq" id="WP_055234727.1">
    <property type="nucleotide sequence ID" value="NZ_CP113514.1"/>
</dbReference>
<dbReference type="GO" id="GO:0016747">
    <property type="term" value="F:acyltransferase activity, transferring groups other than amino-acyl groups"/>
    <property type="evidence" value="ECO:0007669"/>
    <property type="project" value="InterPro"/>
</dbReference>
<dbReference type="Pfam" id="PF01757">
    <property type="entry name" value="Acyl_transf_3"/>
    <property type="match status" value="1"/>
</dbReference>
<feature type="transmembrane region" description="Helical" evidence="1">
    <location>
        <begin position="48"/>
        <end position="77"/>
    </location>
</feature>
<reference evidence="3 4" key="1">
    <citation type="journal article" date="2019" name="Nat. Med.">
        <title>A library of human gut bacterial isolates paired with longitudinal multiomics data enables mechanistic microbiome research.</title>
        <authorList>
            <person name="Poyet M."/>
            <person name="Groussin M."/>
            <person name="Gibbons S.M."/>
            <person name="Avila-Pacheco J."/>
            <person name="Jiang X."/>
            <person name="Kearney S.M."/>
            <person name="Perrotta A.R."/>
            <person name="Berdy B."/>
            <person name="Zhao S."/>
            <person name="Lieberman T.D."/>
            <person name="Swanson P.K."/>
            <person name="Smith M."/>
            <person name="Roesemann S."/>
            <person name="Alexander J.E."/>
            <person name="Rich S.A."/>
            <person name="Livny J."/>
            <person name="Vlamakis H."/>
            <person name="Clish C."/>
            <person name="Bullock K."/>
            <person name="Deik A."/>
            <person name="Scott J."/>
            <person name="Pierce K.A."/>
            <person name="Xavier R.J."/>
            <person name="Alm E.J."/>
        </authorList>
    </citation>
    <scope>NUCLEOTIDE SEQUENCE [LARGE SCALE GENOMIC DNA]</scope>
    <source>
        <strain evidence="3 4">BIOML-A2</strain>
    </source>
</reference>
<keyword evidence="3" id="KW-0808">Transferase</keyword>
<feature type="transmembrane region" description="Helical" evidence="1">
    <location>
        <begin position="166"/>
        <end position="190"/>
    </location>
</feature>
<dbReference type="Proteomes" id="UP000375690">
    <property type="component" value="Unassembled WGS sequence"/>
</dbReference>
<feature type="transmembrane region" description="Helical" evidence="1">
    <location>
        <begin position="98"/>
        <end position="117"/>
    </location>
</feature>
<evidence type="ECO:0000313" key="4">
    <source>
        <dbReference type="Proteomes" id="UP000375690"/>
    </source>
</evidence>
<evidence type="ECO:0000313" key="3">
    <source>
        <dbReference type="EMBL" id="KAB1324945.1"/>
    </source>
</evidence>
<dbReference type="AlphaFoldDB" id="A0A6A1XL06"/>
<feature type="transmembrane region" description="Helical" evidence="1">
    <location>
        <begin position="280"/>
        <end position="307"/>
    </location>
</feature>
<feature type="transmembrane region" description="Helical" evidence="1">
    <location>
        <begin position="210"/>
        <end position="229"/>
    </location>
</feature>
<accession>A0A6A1XL06</accession>
<gene>
    <name evidence="3" type="ORF">F3B53_15765</name>
</gene>
<dbReference type="InterPro" id="IPR002656">
    <property type="entry name" value="Acyl_transf_3_dom"/>
</dbReference>